<feature type="transmembrane region" description="Helical" evidence="1">
    <location>
        <begin position="91"/>
        <end position="114"/>
    </location>
</feature>
<feature type="transmembrane region" description="Helical" evidence="1">
    <location>
        <begin position="25"/>
        <end position="48"/>
    </location>
</feature>
<keyword evidence="1" id="KW-1133">Transmembrane helix</keyword>
<accession>A0A7W3JKK2</accession>
<keyword evidence="1" id="KW-0812">Transmembrane</keyword>
<feature type="transmembrane region" description="Helical" evidence="1">
    <location>
        <begin position="60"/>
        <end position="82"/>
    </location>
</feature>
<dbReference type="Proteomes" id="UP000522688">
    <property type="component" value="Unassembled WGS sequence"/>
</dbReference>
<keyword evidence="1" id="KW-0472">Membrane</keyword>
<protein>
    <submittedName>
        <fullName evidence="2">Uncharacterized protein</fullName>
    </submittedName>
</protein>
<dbReference type="AlphaFoldDB" id="A0A7W3JKK2"/>
<sequence>MGDEAIEGRGRVARRDRRRIVRESLIALPPLIEVVAVVAGLIVSIDAMGESAEAWAPLSWPFYATLGTFPLALGGIAASVLLRDLPARTAAIWIAAVSAAVGVLPFVAALSALLHLPY</sequence>
<comment type="caution">
    <text evidence="2">The sequence shown here is derived from an EMBL/GenBank/DDBJ whole genome shotgun (WGS) entry which is preliminary data.</text>
</comment>
<dbReference type="EMBL" id="JACGWW010000005">
    <property type="protein sequence ID" value="MBA8814516.1"/>
    <property type="molecule type" value="Genomic_DNA"/>
</dbReference>
<evidence type="ECO:0000256" key="1">
    <source>
        <dbReference type="SAM" id="Phobius"/>
    </source>
</evidence>
<proteinExistence type="predicted"/>
<evidence type="ECO:0000313" key="3">
    <source>
        <dbReference type="Proteomes" id="UP000522688"/>
    </source>
</evidence>
<dbReference type="RefSeq" id="WP_146856611.1">
    <property type="nucleotide sequence ID" value="NZ_BAAAHR010000004.1"/>
</dbReference>
<name>A0A7W3JKK2_9MICO</name>
<reference evidence="2 3" key="1">
    <citation type="submission" date="2020-07" db="EMBL/GenBank/DDBJ databases">
        <title>Sequencing the genomes of 1000 actinobacteria strains.</title>
        <authorList>
            <person name="Klenk H.-P."/>
        </authorList>
    </citation>
    <scope>NUCLEOTIDE SEQUENCE [LARGE SCALE GENOMIC DNA]</scope>
    <source>
        <strain evidence="2 3">DSM 10309</strain>
    </source>
</reference>
<organism evidence="2 3">
    <name type="scientific">Frigoribacterium faeni</name>
    <dbReference type="NCBI Taxonomy" id="145483"/>
    <lineage>
        <taxon>Bacteria</taxon>
        <taxon>Bacillati</taxon>
        <taxon>Actinomycetota</taxon>
        <taxon>Actinomycetes</taxon>
        <taxon>Micrococcales</taxon>
        <taxon>Microbacteriaceae</taxon>
        <taxon>Frigoribacterium</taxon>
    </lineage>
</organism>
<gene>
    <name evidence="2" type="ORF">FB463_002789</name>
</gene>
<dbReference type="OrthoDB" id="10003397at2"/>
<evidence type="ECO:0000313" key="2">
    <source>
        <dbReference type="EMBL" id="MBA8814516.1"/>
    </source>
</evidence>